<gene>
    <name evidence="1" type="ORF">FHX71_000698</name>
</gene>
<evidence type="ECO:0000313" key="1">
    <source>
        <dbReference type="EMBL" id="MBA8806756.1"/>
    </source>
</evidence>
<keyword evidence="2" id="KW-1185">Reference proteome</keyword>
<name>A0A7W3PCK8_9MICO</name>
<evidence type="ECO:0008006" key="3">
    <source>
        <dbReference type="Google" id="ProtNLM"/>
    </source>
</evidence>
<comment type="caution">
    <text evidence="1">The sequence shown here is derived from an EMBL/GenBank/DDBJ whole genome shotgun (WGS) entry which is preliminary data.</text>
</comment>
<proteinExistence type="predicted"/>
<dbReference type="InterPro" id="IPR015068">
    <property type="entry name" value="DUF1877"/>
</dbReference>
<protein>
    <recommendedName>
        <fullName evidence="3">DUF1877 family protein</fullName>
    </recommendedName>
</protein>
<dbReference type="Gene3D" id="3.40.1760.10">
    <property type="entry name" value="YfbM-like super family"/>
    <property type="match status" value="1"/>
</dbReference>
<dbReference type="Proteomes" id="UP000540568">
    <property type="component" value="Unassembled WGS sequence"/>
</dbReference>
<dbReference type="AlphaFoldDB" id="A0A7W3PCK8"/>
<evidence type="ECO:0000313" key="2">
    <source>
        <dbReference type="Proteomes" id="UP000540568"/>
    </source>
</evidence>
<organism evidence="1 2">
    <name type="scientific">Promicromonospora sukumoe</name>
    <dbReference type="NCBI Taxonomy" id="88382"/>
    <lineage>
        <taxon>Bacteria</taxon>
        <taxon>Bacillati</taxon>
        <taxon>Actinomycetota</taxon>
        <taxon>Actinomycetes</taxon>
        <taxon>Micrococcales</taxon>
        <taxon>Promicromonosporaceae</taxon>
        <taxon>Promicromonospora</taxon>
    </lineage>
</organism>
<dbReference type="SUPFAM" id="SSF111069">
    <property type="entry name" value="Hypothetical protein yfbM"/>
    <property type="match status" value="1"/>
</dbReference>
<reference evidence="1 2" key="1">
    <citation type="submission" date="2020-07" db="EMBL/GenBank/DDBJ databases">
        <title>Sequencing the genomes of 1000 actinobacteria strains.</title>
        <authorList>
            <person name="Klenk H.-P."/>
        </authorList>
    </citation>
    <scope>NUCLEOTIDE SEQUENCE [LARGE SCALE GENOMIC DNA]</scope>
    <source>
        <strain evidence="1 2">DSM 44121</strain>
    </source>
</reference>
<dbReference type="InterPro" id="IPR035944">
    <property type="entry name" value="YfbM-like_sf"/>
</dbReference>
<sequence length="168" mass="17689">MGMIHCEYARLAADDFDKARTDLTWALEHIDELAGEWTQVDLPAKEARYFSIGTVWGPLHTVLRVHGGMPVDPVHGGAALASTGGITPARYLGPEDVEKAAAFLVGTSFDILAPLAVADHVCDEDVCPDPAEHAAETDAALLAEAYGELAAFYGAAAEAGDAVVLMLN</sequence>
<dbReference type="EMBL" id="JACGWV010000001">
    <property type="protein sequence ID" value="MBA8806756.1"/>
    <property type="molecule type" value="Genomic_DNA"/>
</dbReference>
<accession>A0A7W3PCK8</accession>
<dbReference type="Pfam" id="PF08974">
    <property type="entry name" value="DUF1877"/>
    <property type="match status" value="1"/>
</dbReference>
<dbReference type="RefSeq" id="WP_182614438.1">
    <property type="nucleotide sequence ID" value="NZ_BAAATF010000002.1"/>
</dbReference>